<protein>
    <recommendedName>
        <fullName evidence="3">Alpha 1,4-glycosyltransferase domain-containing protein</fullName>
    </recommendedName>
</protein>
<dbReference type="GO" id="GO:0016020">
    <property type="term" value="C:membrane"/>
    <property type="evidence" value="ECO:0007669"/>
    <property type="project" value="GOC"/>
</dbReference>
<dbReference type="InterPro" id="IPR051981">
    <property type="entry name" value="Glycosyltransf_32"/>
</dbReference>
<accession>A0A2W1BTR3</accession>
<dbReference type="Pfam" id="PF04572">
    <property type="entry name" value="Gb3_synth"/>
    <property type="match status" value="1"/>
</dbReference>
<dbReference type="Proteomes" id="UP000249218">
    <property type="component" value="Unassembled WGS sequence"/>
</dbReference>
<evidence type="ECO:0000256" key="2">
    <source>
        <dbReference type="ARBA" id="ARBA00022679"/>
    </source>
</evidence>
<dbReference type="EMBL" id="KZ149921">
    <property type="protein sequence ID" value="PZC77741.1"/>
    <property type="molecule type" value="Genomic_DNA"/>
</dbReference>
<sequence>MGQDYNPTGWSTFGPAAIDKVLKMSCPQLIHSANYQTAPMSNCHGITVFTSELFYPYYYTEIEDIFSAPTEDFHLEGPYGYHMWDFVTHNISIHKDTVYEIVAGAFCPTIHDTYRDEFCVVV</sequence>
<name>A0A2W1BTR3_HELAM</name>
<dbReference type="InterPro" id="IPR007652">
    <property type="entry name" value="A1-4-GlycosylTfrase_dom"/>
</dbReference>
<proteinExistence type="inferred from homology"/>
<keyword evidence="5" id="KW-1185">Reference proteome</keyword>
<dbReference type="PANTHER" id="PTHR12042">
    <property type="entry name" value="LACTOSYLCERAMIDE 4-ALPHA-GALACTOSYLTRANSFERASE ALPHA- 1,4-GALACTOSYLTRANSFERASE"/>
    <property type="match status" value="1"/>
</dbReference>
<evidence type="ECO:0000313" key="5">
    <source>
        <dbReference type="Proteomes" id="UP000249218"/>
    </source>
</evidence>
<dbReference type="GO" id="GO:0006688">
    <property type="term" value="P:glycosphingolipid biosynthetic process"/>
    <property type="evidence" value="ECO:0007669"/>
    <property type="project" value="TreeGrafter"/>
</dbReference>
<gene>
    <name evidence="4" type="primary">HaOG203041</name>
    <name evidence="4" type="ORF">B5X24_HaOG203041</name>
</gene>
<evidence type="ECO:0000256" key="1">
    <source>
        <dbReference type="ARBA" id="ARBA00009003"/>
    </source>
</evidence>
<dbReference type="OrthoDB" id="409543at2759"/>
<reference evidence="4 5" key="1">
    <citation type="journal article" date="2017" name="BMC Biol.">
        <title>Genomic innovations, transcriptional plasticity and gene loss underlying the evolution and divergence of two highly polyphagous and invasive Helicoverpa pest species.</title>
        <authorList>
            <person name="Pearce S.L."/>
            <person name="Clarke D.F."/>
            <person name="East P.D."/>
            <person name="Elfekih S."/>
            <person name="Gordon K.H."/>
            <person name="Jermiin L.S."/>
            <person name="McGaughran A."/>
            <person name="Oakeshott J.G."/>
            <person name="Papanikolaou A."/>
            <person name="Perera O.P."/>
            <person name="Rane R.V."/>
            <person name="Richards S."/>
            <person name="Tay W.T."/>
            <person name="Walsh T.K."/>
            <person name="Anderson A."/>
            <person name="Anderson C.J."/>
            <person name="Asgari S."/>
            <person name="Board P.G."/>
            <person name="Bretschneider A."/>
            <person name="Campbell P.M."/>
            <person name="Chertemps T."/>
            <person name="Christeller J.T."/>
            <person name="Coppin C.W."/>
            <person name="Downes S.J."/>
            <person name="Duan G."/>
            <person name="Farnsworth C.A."/>
            <person name="Good R.T."/>
            <person name="Han L.B."/>
            <person name="Han Y.C."/>
            <person name="Hatje K."/>
            <person name="Horne I."/>
            <person name="Huang Y.P."/>
            <person name="Hughes D.S."/>
            <person name="Jacquin-Joly E."/>
            <person name="James W."/>
            <person name="Jhangiani S."/>
            <person name="Kollmar M."/>
            <person name="Kuwar S.S."/>
            <person name="Li S."/>
            <person name="Liu N.Y."/>
            <person name="Maibeche M.T."/>
            <person name="Miller J.R."/>
            <person name="Montagne N."/>
            <person name="Perry T."/>
            <person name="Qu J."/>
            <person name="Song S.V."/>
            <person name="Sutton G.G."/>
            <person name="Vogel H."/>
            <person name="Walenz B.P."/>
            <person name="Xu W."/>
            <person name="Zhang H.J."/>
            <person name="Zou Z."/>
            <person name="Batterham P."/>
            <person name="Edwards O.R."/>
            <person name="Feyereisen R."/>
            <person name="Gibbs R.A."/>
            <person name="Heckel D.G."/>
            <person name="McGrath A."/>
            <person name="Robin C."/>
            <person name="Scherer S.E."/>
            <person name="Worley K.C."/>
            <person name="Wu Y.D."/>
        </authorList>
    </citation>
    <scope>NUCLEOTIDE SEQUENCE [LARGE SCALE GENOMIC DNA]</scope>
    <source>
        <strain evidence="4">Harm_GR_Male_#8</strain>
        <tissue evidence="4">Whole organism</tissue>
    </source>
</reference>
<dbReference type="GO" id="GO:0016758">
    <property type="term" value="F:hexosyltransferase activity"/>
    <property type="evidence" value="ECO:0007669"/>
    <property type="project" value="TreeGrafter"/>
</dbReference>
<dbReference type="PANTHER" id="PTHR12042:SF21">
    <property type="entry name" value="ALPHA1,4-GALACTOSYLTRANSFERASE 1-RELATED"/>
    <property type="match status" value="1"/>
</dbReference>
<feature type="domain" description="Alpha 1,4-glycosyltransferase" evidence="3">
    <location>
        <begin position="3"/>
        <end position="112"/>
    </location>
</feature>
<evidence type="ECO:0000259" key="3">
    <source>
        <dbReference type="Pfam" id="PF04572"/>
    </source>
</evidence>
<comment type="similarity">
    <text evidence="1">Belongs to the glycosyltransferase 32 family.</text>
</comment>
<dbReference type="AlphaFoldDB" id="A0A2W1BTR3"/>
<organism evidence="4 5">
    <name type="scientific">Helicoverpa armigera</name>
    <name type="common">Cotton bollworm</name>
    <name type="synonym">Heliothis armigera</name>
    <dbReference type="NCBI Taxonomy" id="29058"/>
    <lineage>
        <taxon>Eukaryota</taxon>
        <taxon>Metazoa</taxon>
        <taxon>Ecdysozoa</taxon>
        <taxon>Arthropoda</taxon>
        <taxon>Hexapoda</taxon>
        <taxon>Insecta</taxon>
        <taxon>Pterygota</taxon>
        <taxon>Neoptera</taxon>
        <taxon>Endopterygota</taxon>
        <taxon>Lepidoptera</taxon>
        <taxon>Glossata</taxon>
        <taxon>Ditrysia</taxon>
        <taxon>Noctuoidea</taxon>
        <taxon>Noctuidae</taxon>
        <taxon>Heliothinae</taxon>
        <taxon>Helicoverpa</taxon>
    </lineage>
</organism>
<keyword evidence="2" id="KW-0808">Transferase</keyword>
<evidence type="ECO:0000313" key="4">
    <source>
        <dbReference type="EMBL" id="PZC77741.1"/>
    </source>
</evidence>